<dbReference type="Proteomes" id="UP000188354">
    <property type="component" value="Chromosome LG17"/>
</dbReference>
<dbReference type="AlphaFoldDB" id="A0A1J7GI48"/>
<dbReference type="Gramene" id="OIV94041">
    <property type="protein sequence ID" value="OIV94041"/>
    <property type="gene ID" value="TanjilG_14288"/>
</dbReference>
<organism evidence="1 2">
    <name type="scientific">Lupinus angustifolius</name>
    <name type="common">Narrow-leaved blue lupine</name>
    <dbReference type="NCBI Taxonomy" id="3871"/>
    <lineage>
        <taxon>Eukaryota</taxon>
        <taxon>Viridiplantae</taxon>
        <taxon>Streptophyta</taxon>
        <taxon>Embryophyta</taxon>
        <taxon>Tracheophyta</taxon>
        <taxon>Spermatophyta</taxon>
        <taxon>Magnoliopsida</taxon>
        <taxon>eudicotyledons</taxon>
        <taxon>Gunneridae</taxon>
        <taxon>Pentapetalae</taxon>
        <taxon>rosids</taxon>
        <taxon>fabids</taxon>
        <taxon>Fabales</taxon>
        <taxon>Fabaceae</taxon>
        <taxon>Papilionoideae</taxon>
        <taxon>50 kb inversion clade</taxon>
        <taxon>genistoids sensu lato</taxon>
        <taxon>core genistoids</taxon>
        <taxon>Genisteae</taxon>
        <taxon>Lupinus</taxon>
    </lineage>
</organism>
<protein>
    <submittedName>
        <fullName evidence="1">Uncharacterized protein</fullName>
    </submittedName>
</protein>
<evidence type="ECO:0000313" key="2">
    <source>
        <dbReference type="Proteomes" id="UP000188354"/>
    </source>
</evidence>
<accession>A0A1J7GI48</accession>
<dbReference type="EMBL" id="CM007377">
    <property type="protein sequence ID" value="OIV94041.1"/>
    <property type="molecule type" value="Genomic_DNA"/>
</dbReference>
<evidence type="ECO:0000313" key="1">
    <source>
        <dbReference type="EMBL" id="OIV94041.1"/>
    </source>
</evidence>
<sequence length="79" mass="8859">MVPQTRINRTEEDAGPFHNRRVVLPVSYYRGLGFIEDVWVKTTPFSLQRGSLTGIEDPQPPSFVAATVPPPLPPLYQLP</sequence>
<reference evidence="1 2" key="1">
    <citation type="journal article" date="2017" name="Plant Biotechnol. J.">
        <title>A comprehensive draft genome sequence for lupin (Lupinus angustifolius), an emerging health food: insights into plant-microbe interactions and legume evolution.</title>
        <authorList>
            <person name="Hane J.K."/>
            <person name="Ming Y."/>
            <person name="Kamphuis L.G."/>
            <person name="Nelson M.N."/>
            <person name="Garg G."/>
            <person name="Atkins C.A."/>
            <person name="Bayer P.E."/>
            <person name="Bravo A."/>
            <person name="Bringans S."/>
            <person name="Cannon S."/>
            <person name="Edwards D."/>
            <person name="Foley R."/>
            <person name="Gao L.L."/>
            <person name="Harrison M.J."/>
            <person name="Huang W."/>
            <person name="Hurgobin B."/>
            <person name="Li S."/>
            <person name="Liu C.W."/>
            <person name="McGrath A."/>
            <person name="Morahan G."/>
            <person name="Murray J."/>
            <person name="Weller J."/>
            <person name="Jian J."/>
            <person name="Singh K.B."/>
        </authorList>
    </citation>
    <scope>NUCLEOTIDE SEQUENCE [LARGE SCALE GENOMIC DNA]</scope>
    <source>
        <strain evidence="2">cv. Tanjil</strain>
        <tissue evidence="1">Whole plant</tissue>
    </source>
</reference>
<gene>
    <name evidence="1" type="ORF">TanjilG_14288</name>
</gene>
<proteinExistence type="predicted"/>
<name>A0A1J7GI48_LUPAN</name>
<keyword evidence="2" id="KW-1185">Reference proteome</keyword>